<dbReference type="EMBL" id="JBHUHP010000028">
    <property type="protein sequence ID" value="MFD2093727.1"/>
    <property type="molecule type" value="Genomic_DNA"/>
</dbReference>
<gene>
    <name evidence="14 17" type="primary">coaA</name>
    <name evidence="17" type="ORF">ACFSHS_19370</name>
</gene>
<keyword evidence="12 14" id="KW-0173">Coenzyme A biosynthesis</keyword>
<dbReference type="NCBIfam" id="TIGR00554">
    <property type="entry name" value="panK_bact"/>
    <property type="match status" value="1"/>
</dbReference>
<evidence type="ECO:0000256" key="7">
    <source>
        <dbReference type="ARBA" id="ARBA00022490"/>
    </source>
</evidence>
<evidence type="ECO:0000256" key="5">
    <source>
        <dbReference type="ARBA" id="ARBA00012102"/>
    </source>
</evidence>
<dbReference type="HAMAP" id="MF_00215">
    <property type="entry name" value="Pantothen_kinase_1"/>
    <property type="match status" value="1"/>
</dbReference>
<comment type="subcellular location">
    <subcellularLocation>
        <location evidence="2 14 15">Cytoplasm</location>
    </subcellularLocation>
</comment>
<dbReference type="Gene3D" id="3.40.50.300">
    <property type="entry name" value="P-loop containing nucleotide triphosphate hydrolases"/>
    <property type="match status" value="1"/>
</dbReference>
<evidence type="ECO:0000256" key="14">
    <source>
        <dbReference type="HAMAP-Rule" id="MF_00215"/>
    </source>
</evidence>
<evidence type="ECO:0000256" key="8">
    <source>
        <dbReference type="ARBA" id="ARBA00022679"/>
    </source>
</evidence>
<dbReference type="InterPro" id="IPR006083">
    <property type="entry name" value="PRK/URK"/>
</dbReference>
<keyword evidence="8 14" id="KW-0808">Transferase</keyword>
<keyword evidence="10 14" id="KW-0418">Kinase</keyword>
<evidence type="ECO:0000256" key="12">
    <source>
        <dbReference type="ARBA" id="ARBA00022993"/>
    </source>
</evidence>
<evidence type="ECO:0000256" key="4">
    <source>
        <dbReference type="ARBA" id="ARBA00006087"/>
    </source>
</evidence>
<dbReference type="EC" id="2.7.1.33" evidence="5 14"/>
<dbReference type="Pfam" id="PF00485">
    <property type="entry name" value="PRK"/>
    <property type="match status" value="1"/>
</dbReference>
<keyword evidence="7 14" id="KW-0963">Cytoplasm</keyword>
<evidence type="ECO:0000256" key="10">
    <source>
        <dbReference type="ARBA" id="ARBA00022777"/>
    </source>
</evidence>
<reference evidence="18" key="1">
    <citation type="journal article" date="2019" name="Int. J. Syst. Evol. Microbiol.">
        <title>The Global Catalogue of Microorganisms (GCM) 10K type strain sequencing project: providing services to taxonomists for standard genome sequencing and annotation.</title>
        <authorList>
            <consortium name="The Broad Institute Genomics Platform"/>
            <consortium name="The Broad Institute Genome Sequencing Center for Infectious Disease"/>
            <person name="Wu L."/>
            <person name="Ma J."/>
        </authorList>
    </citation>
    <scope>NUCLEOTIDE SEQUENCE [LARGE SCALE GENOMIC DNA]</scope>
    <source>
        <strain evidence="18">JCM 3338</strain>
    </source>
</reference>
<organism evidence="17 18">
    <name type="scientific">Blastococcus deserti</name>
    <dbReference type="NCBI Taxonomy" id="2259033"/>
    <lineage>
        <taxon>Bacteria</taxon>
        <taxon>Bacillati</taxon>
        <taxon>Actinomycetota</taxon>
        <taxon>Actinomycetes</taxon>
        <taxon>Geodermatophilales</taxon>
        <taxon>Geodermatophilaceae</taxon>
        <taxon>Blastococcus</taxon>
    </lineage>
</organism>
<comment type="pathway">
    <text evidence="3 14 15">Cofactor biosynthesis; coenzyme A biosynthesis; CoA from (R)-pantothenate: step 1/5.</text>
</comment>
<comment type="caution">
    <text evidence="17">The sequence shown here is derived from an EMBL/GenBank/DDBJ whole genome shotgun (WGS) entry which is preliminary data.</text>
</comment>
<keyword evidence="18" id="KW-1185">Reference proteome</keyword>
<feature type="domain" description="Phosphoribulokinase/uridine kinase" evidence="16">
    <location>
        <begin position="90"/>
        <end position="233"/>
    </location>
</feature>
<feature type="binding site" evidence="14">
    <location>
        <begin position="95"/>
        <end position="102"/>
    </location>
    <ligand>
        <name>ATP</name>
        <dbReference type="ChEBI" id="CHEBI:30616"/>
    </ligand>
</feature>
<evidence type="ECO:0000313" key="18">
    <source>
        <dbReference type="Proteomes" id="UP001597402"/>
    </source>
</evidence>
<dbReference type="CDD" id="cd02025">
    <property type="entry name" value="PanK"/>
    <property type="match status" value="1"/>
</dbReference>
<evidence type="ECO:0000256" key="13">
    <source>
        <dbReference type="ARBA" id="ARBA00032866"/>
    </source>
</evidence>
<evidence type="ECO:0000256" key="2">
    <source>
        <dbReference type="ARBA" id="ARBA00004496"/>
    </source>
</evidence>
<evidence type="ECO:0000313" key="17">
    <source>
        <dbReference type="EMBL" id="MFD2093727.1"/>
    </source>
</evidence>
<dbReference type="Proteomes" id="UP001597402">
    <property type="component" value="Unassembled WGS sequence"/>
</dbReference>
<accession>A0ABW4XE50</accession>
<evidence type="ECO:0000256" key="1">
    <source>
        <dbReference type="ARBA" id="ARBA00001206"/>
    </source>
</evidence>
<name>A0ABW4XE50_9ACTN</name>
<protein>
    <recommendedName>
        <fullName evidence="6 14">Pantothenate kinase</fullName>
        <ecNumber evidence="5 14">2.7.1.33</ecNumber>
    </recommendedName>
    <alternativeName>
        <fullName evidence="13 14">Pantothenic acid kinase</fullName>
    </alternativeName>
</protein>
<dbReference type="RefSeq" id="WP_376879659.1">
    <property type="nucleotide sequence ID" value="NZ_JBHUHP010000028.1"/>
</dbReference>
<dbReference type="PANTHER" id="PTHR10285">
    <property type="entry name" value="URIDINE KINASE"/>
    <property type="match status" value="1"/>
</dbReference>
<dbReference type="SUPFAM" id="SSF52540">
    <property type="entry name" value="P-loop containing nucleoside triphosphate hydrolases"/>
    <property type="match status" value="1"/>
</dbReference>
<proteinExistence type="inferred from homology"/>
<evidence type="ECO:0000259" key="16">
    <source>
        <dbReference type="Pfam" id="PF00485"/>
    </source>
</evidence>
<evidence type="ECO:0000256" key="3">
    <source>
        <dbReference type="ARBA" id="ARBA00005225"/>
    </source>
</evidence>
<evidence type="ECO:0000256" key="9">
    <source>
        <dbReference type="ARBA" id="ARBA00022741"/>
    </source>
</evidence>
<dbReference type="InterPro" id="IPR027417">
    <property type="entry name" value="P-loop_NTPase"/>
</dbReference>
<evidence type="ECO:0000256" key="15">
    <source>
        <dbReference type="RuleBase" id="RU003530"/>
    </source>
</evidence>
<sequence>MSAGARSSISPYAVFDRASWRALAAGSRLPLDEGELRELATLGDRIDLDEVATVYLPLAELLDLHVAASRRLWAAQSEFLGHDTAKVPFVIAVAGSVAVGKSTTSRLLQRLLAAAPGSPRVDLVTTDGFLLPNAVLEERGLLGRKGFPESYDRRALLRFLAAVKSGREKVYAPVYDHQSYDIVPGAHQAVDGPDILVLEGLNVLQAGGRTDGTAPDLFLSDFFDFSVYVDAAEADIRRWYVERFLALRRTAFQDAGAYFHRFADLTDEQARETALGIWAAVNGPNLRRNIAPTRSRARLVLQKSADHSVRRVLLRKL</sequence>
<comment type="catalytic activity">
    <reaction evidence="1 14 15">
        <text>(R)-pantothenate + ATP = (R)-4'-phosphopantothenate + ADP + H(+)</text>
        <dbReference type="Rhea" id="RHEA:16373"/>
        <dbReference type="ChEBI" id="CHEBI:10986"/>
        <dbReference type="ChEBI" id="CHEBI:15378"/>
        <dbReference type="ChEBI" id="CHEBI:29032"/>
        <dbReference type="ChEBI" id="CHEBI:30616"/>
        <dbReference type="ChEBI" id="CHEBI:456216"/>
        <dbReference type="EC" id="2.7.1.33"/>
    </reaction>
</comment>
<keyword evidence="9 14" id="KW-0547">Nucleotide-binding</keyword>
<keyword evidence="11 14" id="KW-0067">ATP-binding</keyword>
<evidence type="ECO:0000256" key="6">
    <source>
        <dbReference type="ARBA" id="ARBA00015080"/>
    </source>
</evidence>
<dbReference type="InterPro" id="IPR004566">
    <property type="entry name" value="PanK"/>
</dbReference>
<comment type="similarity">
    <text evidence="4 14 15">Belongs to the prokaryotic pantothenate kinase family.</text>
</comment>
<dbReference type="PIRSF" id="PIRSF000545">
    <property type="entry name" value="Pantothenate_kin"/>
    <property type="match status" value="1"/>
</dbReference>
<dbReference type="GO" id="GO:0004594">
    <property type="term" value="F:pantothenate kinase activity"/>
    <property type="evidence" value="ECO:0007669"/>
    <property type="project" value="UniProtKB-EC"/>
</dbReference>
<evidence type="ECO:0000256" key="11">
    <source>
        <dbReference type="ARBA" id="ARBA00022840"/>
    </source>
</evidence>